<organism evidence="10">
    <name type="scientific">Phallusia mammillata</name>
    <dbReference type="NCBI Taxonomy" id="59560"/>
    <lineage>
        <taxon>Eukaryota</taxon>
        <taxon>Metazoa</taxon>
        <taxon>Chordata</taxon>
        <taxon>Tunicata</taxon>
        <taxon>Ascidiacea</taxon>
        <taxon>Phlebobranchia</taxon>
        <taxon>Ascidiidae</taxon>
        <taxon>Phallusia</taxon>
    </lineage>
</organism>
<dbReference type="InterPro" id="IPR042185">
    <property type="entry name" value="Serpin_sf_2"/>
</dbReference>
<dbReference type="EMBL" id="LR790127">
    <property type="protein sequence ID" value="CAB3265989.1"/>
    <property type="molecule type" value="mRNA"/>
</dbReference>
<dbReference type="SMART" id="SM00093">
    <property type="entry name" value="SERPIN"/>
    <property type="match status" value="1"/>
</dbReference>
<evidence type="ECO:0000256" key="8">
    <source>
        <dbReference type="RuleBase" id="RU000411"/>
    </source>
</evidence>
<keyword evidence="3" id="KW-0964">Secreted</keyword>
<feature type="domain" description="Serpin" evidence="9">
    <location>
        <begin position="16"/>
        <end position="373"/>
    </location>
</feature>
<evidence type="ECO:0000256" key="2">
    <source>
        <dbReference type="ARBA" id="ARBA00009500"/>
    </source>
</evidence>
<dbReference type="GO" id="GO:0004867">
    <property type="term" value="F:serine-type endopeptidase inhibitor activity"/>
    <property type="evidence" value="ECO:0007669"/>
    <property type="project" value="UniProtKB-KW"/>
</dbReference>
<dbReference type="InterPro" id="IPR000215">
    <property type="entry name" value="Serpin_fam"/>
</dbReference>
<accession>A0A6F9DS92</accession>
<keyword evidence="7" id="KW-0325">Glycoprotein</keyword>
<keyword evidence="4" id="KW-0646">Protease inhibitor</keyword>
<gene>
    <name evidence="10" type="primary">Serpinb1-003</name>
</gene>
<evidence type="ECO:0000313" key="10">
    <source>
        <dbReference type="EMBL" id="CAB3265989.1"/>
    </source>
</evidence>
<proteinExistence type="evidence at transcript level"/>
<evidence type="ECO:0000256" key="4">
    <source>
        <dbReference type="ARBA" id="ARBA00022690"/>
    </source>
</evidence>
<protein>
    <submittedName>
        <fullName evidence="10">Leukocyte elastase inhibitor-like</fullName>
    </submittedName>
</protein>
<evidence type="ECO:0000256" key="5">
    <source>
        <dbReference type="ARBA" id="ARBA00022729"/>
    </source>
</evidence>
<evidence type="ECO:0000256" key="1">
    <source>
        <dbReference type="ARBA" id="ARBA00004613"/>
    </source>
</evidence>
<dbReference type="Pfam" id="PF00079">
    <property type="entry name" value="Serpin"/>
    <property type="match status" value="1"/>
</dbReference>
<name>A0A6F9DS92_9ASCI</name>
<dbReference type="CDD" id="cd00172">
    <property type="entry name" value="serpin"/>
    <property type="match status" value="1"/>
</dbReference>
<dbReference type="GO" id="GO:0005615">
    <property type="term" value="C:extracellular space"/>
    <property type="evidence" value="ECO:0007669"/>
    <property type="project" value="InterPro"/>
</dbReference>
<evidence type="ECO:0000256" key="6">
    <source>
        <dbReference type="ARBA" id="ARBA00022900"/>
    </source>
</evidence>
<dbReference type="InterPro" id="IPR036186">
    <property type="entry name" value="Serpin_sf"/>
</dbReference>
<keyword evidence="6" id="KW-0722">Serine protease inhibitor</keyword>
<dbReference type="Gene3D" id="2.30.39.10">
    <property type="entry name" value="Alpha-1-antitrypsin, domain 1"/>
    <property type="match status" value="1"/>
</dbReference>
<keyword evidence="5" id="KW-0732">Signal</keyword>
<dbReference type="InterPro" id="IPR042178">
    <property type="entry name" value="Serpin_sf_1"/>
</dbReference>
<evidence type="ECO:0000259" key="9">
    <source>
        <dbReference type="SMART" id="SM00093"/>
    </source>
</evidence>
<dbReference type="PANTHER" id="PTHR11461">
    <property type="entry name" value="SERINE PROTEASE INHIBITOR, SERPIN"/>
    <property type="match status" value="1"/>
</dbReference>
<dbReference type="Gene3D" id="3.30.497.10">
    <property type="entry name" value="Antithrombin, subunit I, domain 2"/>
    <property type="match status" value="1"/>
</dbReference>
<evidence type="ECO:0000256" key="3">
    <source>
        <dbReference type="ARBA" id="ARBA00022525"/>
    </source>
</evidence>
<dbReference type="SUPFAM" id="SSF56574">
    <property type="entry name" value="Serpins"/>
    <property type="match status" value="1"/>
</dbReference>
<dbReference type="AlphaFoldDB" id="A0A6F9DS92"/>
<evidence type="ECO:0000256" key="7">
    <source>
        <dbReference type="ARBA" id="ARBA00023180"/>
    </source>
</evidence>
<dbReference type="PANTHER" id="PTHR11461:SF211">
    <property type="entry name" value="GH10112P-RELATED"/>
    <property type="match status" value="1"/>
</dbReference>
<dbReference type="FunFam" id="2.30.39.10:FF:000030">
    <property type="entry name" value="Serpin 2"/>
    <property type="match status" value="1"/>
</dbReference>
<reference evidence="10" key="1">
    <citation type="submission" date="2020-04" db="EMBL/GenBank/DDBJ databases">
        <authorList>
            <person name="Neveu A P."/>
        </authorList>
    </citation>
    <scope>NUCLEOTIDE SEQUENCE</scope>
    <source>
        <tissue evidence="10">Whole embryo</tissue>
    </source>
</reference>
<dbReference type="InterPro" id="IPR023796">
    <property type="entry name" value="Serpin_dom"/>
</dbReference>
<comment type="similarity">
    <text evidence="2 8">Belongs to the serpin family.</text>
</comment>
<comment type="subcellular location">
    <subcellularLocation>
        <location evidence="1">Secreted</location>
    </subcellularLocation>
</comment>
<sequence length="383" mass="43108">MEMLLNCLNRMSNSASISTKKLIADPSTENIMFSPVSVAAAMAMTHLGAKGDTANQIDEVFRFNKLEGKFHSAFGELHGLLLDKTAENVTIKSSNRVFANDQLKVLEDYKNALTVYGAQVDSLDFAKNPEKSVESINNWISEKTDGKIPSMLAKDSVDGNTALVIANALYFRGNWHSKFSEQQTEQRAFYVSHYTVVKTPFMFQRGKFRYGYVEELTLQIVELPYAGKEYSMYVLLPENFDLKKVEANLNPENLTRWISEIGYRTVDITLPKFKLEESLNLHEVLPKLGVTDVFDQSKADLSGLAKKPNLNVDQILHKAVLEVDEAGGQVLAERSDADRSKERSVVYADHPFIVVVRRRSSSVFHLMGAYKRPAGRIQSHDEL</sequence>